<dbReference type="InterPro" id="IPR000843">
    <property type="entry name" value="HTH_LacI"/>
</dbReference>
<dbReference type="PANTHER" id="PTHR30146">
    <property type="entry name" value="LACI-RELATED TRANSCRIPTIONAL REPRESSOR"/>
    <property type="match status" value="1"/>
</dbReference>
<dbReference type="InterPro" id="IPR010982">
    <property type="entry name" value="Lambda_DNA-bd_dom_sf"/>
</dbReference>
<dbReference type="AlphaFoldDB" id="A0A2A7B2G2"/>
<dbReference type="CDD" id="cd01392">
    <property type="entry name" value="HTH_LacI"/>
    <property type="match status" value="1"/>
</dbReference>
<feature type="domain" description="HTH cro/C1-type" evidence="5">
    <location>
        <begin position="4"/>
        <end position="47"/>
    </location>
</feature>
<dbReference type="SUPFAM" id="SSF53822">
    <property type="entry name" value="Periplasmic binding protein-like I"/>
    <property type="match status" value="1"/>
</dbReference>
<gene>
    <name evidence="6" type="ORF">CHR60_13960</name>
</gene>
<dbReference type="InterPro" id="IPR001387">
    <property type="entry name" value="Cro/C1-type_HTH"/>
</dbReference>
<dbReference type="EMBL" id="NOUV01000020">
    <property type="protein sequence ID" value="PDX85576.1"/>
    <property type="molecule type" value="Genomic_DNA"/>
</dbReference>
<reference evidence="6 7" key="1">
    <citation type="journal article" date="2017" name="Front. Microbiol.">
        <title>New Insights into the Diversity of the Genus Faecalibacterium.</title>
        <authorList>
            <person name="Benevides L."/>
            <person name="Burman S."/>
            <person name="Martin R."/>
            <person name="Robert V."/>
            <person name="Thomas M."/>
            <person name="Miquel S."/>
            <person name="Chain F."/>
            <person name="Sokol H."/>
            <person name="Bermudez-Humaran L.G."/>
            <person name="Morrison M."/>
            <person name="Langella P."/>
            <person name="Azevedo V.A."/>
            <person name="Chatel J.M."/>
            <person name="Soares S."/>
        </authorList>
    </citation>
    <scope>NUCLEOTIDE SEQUENCE [LARGE SCALE GENOMIC DNA]</scope>
    <source>
        <strain evidence="6 7">AHMP21</strain>
    </source>
</reference>
<evidence type="ECO:0000313" key="6">
    <source>
        <dbReference type="EMBL" id="PDX85576.1"/>
    </source>
</evidence>
<dbReference type="SUPFAM" id="SSF47413">
    <property type="entry name" value="lambda repressor-like DNA-binding domains"/>
    <property type="match status" value="1"/>
</dbReference>
<dbReference type="OrthoDB" id="308642at2"/>
<dbReference type="PANTHER" id="PTHR30146:SF24">
    <property type="entry name" value="XYLOSE OPERON REGULATORY PROTEIN"/>
    <property type="match status" value="1"/>
</dbReference>
<comment type="caution">
    <text evidence="6">The sequence shown here is derived from an EMBL/GenBank/DDBJ whole genome shotgun (WGS) entry which is preliminary data.</text>
</comment>
<feature type="domain" description="HTH lacI-type" evidence="4">
    <location>
        <begin position="2"/>
        <end position="57"/>
    </location>
</feature>
<evidence type="ECO:0000313" key="7">
    <source>
        <dbReference type="Proteomes" id="UP000220904"/>
    </source>
</evidence>
<evidence type="ECO:0000256" key="2">
    <source>
        <dbReference type="ARBA" id="ARBA00023125"/>
    </source>
</evidence>
<dbReference type="PROSITE" id="PS50943">
    <property type="entry name" value="HTH_CROC1"/>
    <property type="match status" value="1"/>
</dbReference>
<dbReference type="CDD" id="cd06267">
    <property type="entry name" value="PBP1_LacI_sugar_binding-like"/>
    <property type="match status" value="1"/>
</dbReference>
<dbReference type="Gene3D" id="3.40.50.2300">
    <property type="match status" value="2"/>
</dbReference>
<dbReference type="Gene3D" id="1.10.260.40">
    <property type="entry name" value="lambda repressor-like DNA-binding domains"/>
    <property type="match status" value="1"/>
</dbReference>
<proteinExistence type="predicted"/>
<dbReference type="Pfam" id="PF13377">
    <property type="entry name" value="Peripla_BP_3"/>
    <property type="match status" value="1"/>
</dbReference>
<dbReference type="Pfam" id="PF00356">
    <property type="entry name" value="LacI"/>
    <property type="match status" value="1"/>
</dbReference>
<dbReference type="InterPro" id="IPR046335">
    <property type="entry name" value="LacI/GalR-like_sensor"/>
</dbReference>
<sequence length="354" mass="40035">MKRLQDIADQVGVSRTTVSNVLHGNTKKVSKEMIRKISEILNQEGYVPNTSSRELTRKGSCIIGLVLGYNCVHGIPSLRDTFVAELLSGVEETAHRNGYYVMLINGYDQNTDRVAEIASRWNVDGLVVLGLDEKKYKQLRRQLNKYMVLIDTYPEAEYHYVNVGTDDFGGGAMIAKYLLDNGYTQAIFVAECDTGADHYRWKGFRHQMRSAGIDCGEERHILLPEDLSLRRVMYGHYLDRFVQAGAVALASDYDAAEVMNYLQDHGIQVPEQVSVTGFDDCIYAELMHPPLTTVRQNVPAKAEAAVELLVRLIRQEPVECKNYVQPVELIRRNSVRESTPNAAPWSQELHKTHK</sequence>
<evidence type="ECO:0000259" key="4">
    <source>
        <dbReference type="PROSITE" id="PS50932"/>
    </source>
</evidence>
<evidence type="ECO:0000259" key="5">
    <source>
        <dbReference type="PROSITE" id="PS50943"/>
    </source>
</evidence>
<dbReference type="RefSeq" id="WP_097793520.1">
    <property type="nucleotide sequence ID" value="NZ_NOUV01000020.1"/>
</dbReference>
<keyword evidence="1" id="KW-0805">Transcription regulation</keyword>
<dbReference type="PROSITE" id="PS50932">
    <property type="entry name" value="HTH_LACI_2"/>
    <property type="match status" value="1"/>
</dbReference>
<dbReference type="SMART" id="SM00354">
    <property type="entry name" value="HTH_LACI"/>
    <property type="match status" value="1"/>
</dbReference>
<organism evidence="6 7">
    <name type="scientific">Faecalibacterium prausnitzii</name>
    <dbReference type="NCBI Taxonomy" id="853"/>
    <lineage>
        <taxon>Bacteria</taxon>
        <taxon>Bacillati</taxon>
        <taxon>Bacillota</taxon>
        <taxon>Clostridia</taxon>
        <taxon>Eubacteriales</taxon>
        <taxon>Oscillospiraceae</taxon>
        <taxon>Faecalibacterium</taxon>
    </lineage>
</organism>
<dbReference type="Proteomes" id="UP000220904">
    <property type="component" value="Unassembled WGS sequence"/>
</dbReference>
<accession>A0A2A7B2G2</accession>
<protein>
    <submittedName>
        <fullName evidence="6">Uncharacterized protein</fullName>
    </submittedName>
</protein>
<keyword evidence="2" id="KW-0238">DNA-binding</keyword>
<evidence type="ECO:0000256" key="1">
    <source>
        <dbReference type="ARBA" id="ARBA00023015"/>
    </source>
</evidence>
<evidence type="ECO:0000256" key="3">
    <source>
        <dbReference type="ARBA" id="ARBA00023163"/>
    </source>
</evidence>
<keyword evidence="3" id="KW-0804">Transcription</keyword>
<dbReference type="InterPro" id="IPR028082">
    <property type="entry name" value="Peripla_BP_I"/>
</dbReference>
<name>A0A2A7B2G2_9FIRM</name>
<dbReference type="GO" id="GO:0000976">
    <property type="term" value="F:transcription cis-regulatory region binding"/>
    <property type="evidence" value="ECO:0007669"/>
    <property type="project" value="TreeGrafter"/>
</dbReference>
<dbReference type="GO" id="GO:0003700">
    <property type="term" value="F:DNA-binding transcription factor activity"/>
    <property type="evidence" value="ECO:0007669"/>
    <property type="project" value="TreeGrafter"/>
</dbReference>